<dbReference type="SUPFAM" id="SSF49785">
    <property type="entry name" value="Galactose-binding domain-like"/>
    <property type="match status" value="2"/>
</dbReference>
<dbReference type="Pfam" id="PF01120">
    <property type="entry name" value="Alpha_L_fucos"/>
    <property type="match status" value="1"/>
</dbReference>
<accession>A0ABW6ASH0</accession>
<sequence length="748" mass="84551">MNKTIFSASLLFATLQQIQAQEKALLMPVANTIEISLNDSKENIIKKSAHVVPTPNQYSALRNEFIAFIHFGPNTFTRMEWGSGKEDPKIFDLQELHTDQWCEAMKAAGMKMVILTVKHHDGFVLWQSRYTKHGIMSTPFQQGKGDVLKDLVQSCNKYGLKVGVYLSPADLYQIENPQGLYGNLSKYTKRTIPRPVAGRPFKNKTTFQFEVDDYNEYFLNQLFELLTEYGPIHEVWFDGAHPKTKGGQQYNYQAWKKLIKPLAPEAVIFGKEDIRWCGNEAGKTRTTEWNVIPYPEDPALMNNFGDLTAESLGGREELYKGRFLHYQQAETNTSLREGWFYRDDTYQKVRSADDVFDIYERAVGGNSTFLLNIPPNRQGKFSPTDVSVLKEVGKRISETYQNDLFRQASGPKELLDHDASTYLLLSDKAGEIILSTPKPITMNRLLLQEAVATHSERIEQHALDAWVDNQWKEIVRASNVGYKRILRFPEVTADKFRLRILGRRLTPAISAVEAYYYPARPPQLTFSQDKNGMLSIIPRVNDFGWKPHGEDATKNLSTGYAIFYTLDGTEPSEKSIRYQGAFAAEPGEIKAIAIGKNNLKGAVASQNLGIAKQGWKIVEASSENEKHVASAAIDADPKTYWQSAKQEGAQSLTIDLGKTYNLRGFKYTPQNQHPEGMFEKGVLKVSRDGKNWTTLDTVTFGNLINDPTPRTHYFNQAASARFIKIESQVIAGNGKILAIAELDFLTEK</sequence>
<evidence type="ECO:0000313" key="7">
    <source>
        <dbReference type="EMBL" id="MFD2960192.1"/>
    </source>
</evidence>
<dbReference type="PANTHER" id="PTHR10030:SF37">
    <property type="entry name" value="ALPHA-L-FUCOSIDASE-RELATED"/>
    <property type="match status" value="1"/>
</dbReference>
<evidence type="ECO:0000256" key="3">
    <source>
        <dbReference type="ARBA" id="ARBA00022729"/>
    </source>
</evidence>
<dbReference type="InterPro" id="IPR057739">
    <property type="entry name" value="Glyco_hydro_29_N"/>
</dbReference>
<dbReference type="InterPro" id="IPR017853">
    <property type="entry name" value="GH"/>
</dbReference>
<dbReference type="PROSITE" id="PS50022">
    <property type="entry name" value="FA58C_3"/>
    <property type="match status" value="1"/>
</dbReference>
<evidence type="ECO:0000313" key="8">
    <source>
        <dbReference type="Proteomes" id="UP001597560"/>
    </source>
</evidence>
<proteinExistence type="inferred from homology"/>
<dbReference type="InterPro" id="IPR026876">
    <property type="entry name" value="Fn3_assoc_repeat"/>
</dbReference>
<name>A0ABW6ASH0_9SPHI</name>
<evidence type="ECO:0000256" key="2">
    <source>
        <dbReference type="ARBA" id="ARBA00012662"/>
    </source>
</evidence>
<reference evidence="8" key="1">
    <citation type="journal article" date="2019" name="Int. J. Syst. Evol. Microbiol.">
        <title>The Global Catalogue of Microorganisms (GCM) 10K type strain sequencing project: providing services to taxonomists for standard genome sequencing and annotation.</title>
        <authorList>
            <consortium name="The Broad Institute Genomics Platform"/>
            <consortium name="The Broad Institute Genome Sequencing Center for Infectious Disease"/>
            <person name="Wu L."/>
            <person name="Ma J."/>
        </authorList>
    </citation>
    <scope>NUCLEOTIDE SEQUENCE [LARGE SCALE GENOMIC DNA]</scope>
    <source>
        <strain evidence="8">KCTC 23098</strain>
    </source>
</reference>
<dbReference type="EMBL" id="JBHUPA010000001">
    <property type="protein sequence ID" value="MFD2960192.1"/>
    <property type="molecule type" value="Genomic_DNA"/>
</dbReference>
<keyword evidence="4" id="KW-0378">Hydrolase</keyword>
<dbReference type="RefSeq" id="WP_377608581.1">
    <property type="nucleotide sequence ID" value="NZ_JBHUPA010000001.1"/>
</dbReference>
<comment type="caution">
    <text evidence="7">The sequence shown here is derived from an EMBL/GenBank/DDBJ whole genome shotgun (WGS) entry which is preliminary data.</text>
</comment>
<dbReference type="Pfam" id="PF13287">
    <property type="entry name" value="Fn3_assoc"/>
    <property type="match status" value="1"/>
</dbReference>
<dbReference type="PANTHER" id="PTHR10030">
    <property type="entry name" value="ALPHA-L-FUCOSIDASE"/>
    <property type="match status" value="1"/>
</dbReference>
<dbReference type="Gene3D" id="3.20.20.80">
    <property type="entry name" value="Glycosidases"/>
    <property type="match status" value="1"/>
</dbReference>
<feature type="domain" description="F5/8 type C" evidence="6">
    <location>
        <begin position="603"/>
        <end position="747"/>
    </location>
</feature>
<gene>
    <name evidence="7" type="ORF">ACFS6J_00245</name>
</gene>
<evidence type="ECO:0000256" key="4">
    <source>
        <dbReference type="ARBA" id="ARBA00022801"/>
    </source>
</evidence>
<dbReference type="EC" id="3.2.1.51" evidence="2"/>
<dbReference type="Pfam" id="PF00754">
    <property type="entry name" value="F5_F8_type_C"/>
    <property type="match status" value="1"/>
</dbReference>
<dbReference type="Proteomes" id="UP001597560">
    <property type="component" value="Unassembled WGS sequence"/>
</dbReference>
<evidence type="ECO:0000259" key="6">
    <source>
        <dbReference type="PROSITE" id="PS50022"/>
    </source>
</evidence>
<dbReference type="InterPro" id="IPR000933">
    <property type="entry name" value="Glyco_hydro_29"/>
</dbReference>
<keyword evidence="5" id="KW-0326">Glycosidase</keyword>
<organism evidence="7 8">
    <name type="scientific">Olivibacter jilunii</name>
    <dbReference type="NCBI Taxonomy" id="985016"/>
    <lineage>
        <taxon>Bacteria</taxon>
        <taxon>Pseudomonadati</taxon>
        <taxon>Bacteroidota</taxon>
        <taxon>Sphingobacteriia</taxon>
        <taxon>Sphingobacteriales</taxon>
        <taxon>Sphingobacteriaceae</taxon>
        <taxon>Olivibacter</taxon>
    </lineage>
</organism>
<keyword evidence="3" id="KW-0732">Signal</keyword>
<dbReference type="SMART" id="SM00812">
    <property type="entry name" value="Alpha_L_fucos"/>
    <property type="match status" value="1"/>
</dbReference>
<keyword evidence="8" id="KW-1185">Reference proteome</keyword>
<evidence type="ECO:0000256" key="5">
    <source>
        <dbReference type="ARBA" id="ARBA00023295"/>
    </source>
</evidence>
<comment type="similarity">
    <text evidence="1">Belongs to the glycosyl hydrolase 29 family.</text>
</comment>
<dbReference type="InterPro" id="IPR008979">
    <property type="entry name" value="Galactose-bd-like_sf"/>
</dbReference>
<dbReference type="Gene3D" id="2.60.120.260">
    <property type="entry name" value="Galactose-binding domain-like"/>
    <property type="match status" value="2"/>
</dbReference>
<dbReference type="InterPro" id="IPR000421">
    <property type="entry name" value="FA58C"/>
</dbReference>
<protein>
    <recommendedName>
        <fullName evidence="2">alpha-L-fucosidase</fullName>
        <ecNumber evidence="2">3.2.1.51</ecNumber>
    </recommendedName>
</protein>
<evidence type="ECO:0000256" key="1">
    <source>
        <dbReference type="ARBA" id="ARBA00007951"/>
    </source>
</evidence>
<dbReference type="SUPFAM" id="SSF51445">
    <property type="entry name" value="(Trans)glycosidases"/>
    <property type="match status" value="1"/>
</dbReference>